<feature type="compositionally biased region" description="Basic and acidic residues" evidence="1">
    <location>
        <begin position="63"/>
        <end position="72"/>
    </location>
</feature>
<dbReference type="AlphaFoldDB" id="A0A7J6BVM8"/>
<feature type="region of interest" description="Disordered" evidence="1">
    <location>
        <begin position="1"/>
        <end position="73"/>
    </location>
</feature>
<sequence>MSSSVDSGVEAHGGSSIATTEIISRTDTDSASSGEDGPPNVPPPLLPPLAPPSPPPPPPLPSPEHHPAPREEHEEDILGLSAVPWSVVSVRSCFLILRLLIFHRLLASVTGYWLPIASRRYLPTYVILGLSAVPWSVVSVRSCFLILRLLIFHRLLASVTGYWLPIASRRYLPTYVVHDPLPSLYEI</sequence>
<proteinExistence type="predicted"/>
<name>A0A7J6BVM8_9TELE</name>
<keyword evidence="2" id="KW-0812">Transmembrane</keyword>
<feature type="transmembrane region" description="Helical" evidence="2">
    <location>
        <begin position="144"/>
        <end position="164"/>
    </location>
</feature>
<dbReference type="EMBL" id="JAAMOB010000021">
    <property type="protein sequence ID" value="KAF4098365.1"/>
    <property type="molecule type" value="Genomic_DNA"/>
</dbReference>
<accession>A0A7J6BVM8</accession>
<evidence type="ECO:0000313" key="4">
    <source>
        <dbReference type="Proteomes" id="UP000579812"/>
    </source>
</evidence>
<evidence type="ECO:0000313" key="3">
    <source>
        <dbReference type="EMBL" id="KAF4098365.1"/>
    </source>
</evidence>
<reference evidence="3 4" key="1">
    <citation type="submission" date="2020-04" db="EMBL/GenBank/DDBJ databases">
        <title>Chromosome-level genome assembly of a cyprinid fish Onychostoma macrolepis by integration of Nanopore Sequencing, Bionano and Hi-C technology.</title>
        <authorList>
            <person name="Wang D."/>
        </authorList>
    </citation>
    <scope>NUCLEOTIDE SEQUENCE [LARGE SCALE GENOMIC DNA]</scope>
    <source>
        <strain evidence="3">SWU-2019</strain>
        <tissue evidence="3">Muscle</tissue>
    </source>
</reference>
<keyword evidence="4" id="KW-1185">Reference proteome</keyword>
<protein>
    <submittedName>
        <fullName evidence="3">Uncharacterized protein</fullName>
    </submittedName>
</protein>
<keyword evidence="2" id="KW-0472">Membrane</keyword>
<evidence type="ECO:0000256" key="1">
    <source>
        <dbReference type="SAM" id="MobiDB-lite"/>
    </source>
</evidence>
<feature type="transmembrane region" description="Helical" evidence="2">
    <location>
        <begin position="121"/>
        <end position="138"/>
    </location>
</feature>
<gene>
    <name evidence="3" type="ORF">G5714_020395</name>
</gene>
<dbReference type="Proteomes" id="UP000579812">
    <property type="component" value="Unassembled WGS sequence"/>
</dbReference>
<feature type="compositionally biased region" description="Polar residues" evidence="1">
    <location>
        <begin position="16"/>
        <end position="33"/>
    </location>
</feature>
<comment type="caution">
    <text evidence="3">The sequence shown here is derived from an EMBL/GenBank/DDBJ whole genome shotgun (WGS) entry which is preliminary data.</text>
</comment>
<keyword evidence="2" id="KW-1133">Transmembrane helix</keyword>
<organism evidence="3 4">
    <name type="scientific">Onychostoma macrolepis</name>
    <dbReference type="NCBI Taxonomy" id="369639"/>
    <lineage>
        <taxon>Eukaryota</taxon>
        <taxon>Metazoa</taxon>
        <taxon>Chordata</taxon>
        <taxon>Craniata</taxon>
        <taxon>Vertebrata</taxon>
        <taxon>Euteleostomi</taxon>
        <taxon>Actinopterygii</taxon>
        <taxon>Neopterygii</taxon>
        <taxon>Teleostei</taxon>
        <taxon>Ostariophysi</taxon>
        <taxon>Cypriniformes</taxon>
        <taxon>Cyprinidae</taxon>
        <taxon>Acrossocheilinae</taxon>
        <taxon>Onychostoma</taxon>
    </lineage>
</organism>
<evidence type="ECO:0000256" key="2">
    <source>
        <dbReference type="SAM" id="Phobius"/>
    </source>
</evidence>
<feature type="compositionally biased region" description="Pro residues" evidence="1">
    <location>
        <begin position="39"/>
        <end position="62"/>
    </location>
</feature>